<dbReference type="PANTHER" id="PTHR39083">
    <property type="entry name" value="CYCLIC DI-GMP-BINDING PROTEIN"/>
    <property type="match status" value="1"/>
</dbReference>
<comment type="subcellular location">
    <subcellularLocation>
        <location evidence="1">Cell membrane</location>
        <topology evidence="1">Single-pass membrane protein</topology>
    </subcellularLocation>
</comment>
<dbReference type="EMBL" id="JBHUON010000007">
    <property type="protein sequence ID" value="MFD2864633.1"/>
    <property type="molecule type" value="Genomic_DNA"/>
</dbReference>
<evidence type="ECO:0000313" key="8">
    <source>
        <dbReference type="EMBL" id="MFD2864633.1"/>
    </source>
</evidence>
<evidence type="ECO:0000256" key="2">
    <source>
        <dbReference type="ARBA" id="ARBA00022475"/>
    </source>
</evidence>
<evidence type="ECO:0000256" key="7">
    <source>
        <dbReference type="SAM" id="SignalP"/>
    </source>
</evidence>
<keyword evidence="4 6" id="KW-1133">Transmembrane helix</keyword>
<dbReference type="PANTHER" id="PTHR39083:SF1">
    <property type="entry name" value="CYCLIC DI-GMP-BINDING PROTEIN"/>
    <property type="match status" value="1"/>
</dbReference>
<proteinExistence type="predicted"/>
<keyword evidence="7" id="KW-0732">Signal</keyword>
<feature type="chain" id="PRO_5046519763" evidence="7">
    <location>
        <begin position="21"/>
        <end position="693"/>
    </location>
</feature>
<keyword evidence="2" id="KW-1003">Cell membrane</keyword>
<sequence>MNKFFTSLAFLFLLSTATFAQRILSFHAMGHDDDAIIGMSGSSAYYLKIDPSIELNGSKLVLFVQPSQALIKRLSYVNVIINDRPAFSGTLSQDSIMTVTLKLSRQDVSSDKFLKIQVKTLCTVTEDKCKDLDNPAMWMKIKSYSYLSLLKSTENFFNNVNIGNCFETMRAIAYPANPDLHDLKAVAWAYSRLKKADVRNIGVFKEGTLPDSIKNYIVVGNLNKLTPQKRGLLKILPAKGEGLFYLNKAVIKTIDTMTRLVNVQGKLVTVKSLAEVVAPSEILFVSGGDDAGYEKSITALGNINILNSTFGDYLIIDKAENKFFKTIDENRSKLSFRQIGGTTNFMSGIGNLKSVYNFKNSDFSFTPKEVEIRIIANYSSLAQGDRGYLNIYLNGMLISSEKLDASGKLNTAVTINRYQHHKYNTLETEFRFYSSGGNCSASFNGFFAEVDVDKSYLESKNPFITSDLSFYQYPEAFNSGTTRIVVSKKYAPYAAAAMGEIIYELNNNINANNFPEFEYAEAIDKNDLKKNNIIALLSHDDPLMEDFPDAPIKFNRKFRLYNNENNKVVYSLSDSVSNGLAQIFYGRSNNAVLVITATGKNLANAFLAASKSITEQLSTLSSNVAISDVNSNKYLFNISKSSENLEYIDTKSVLTRFWESYNLYILLGMLVLILLSFLYVRAKVQKSTDIFSE</sequence>
<evidence type="ECO:0000256" key="6">
    <source>
        <dbReference type="SAM" id="Phobius"/>
    </source>
</evidence>
<accession>A0ABW5XPI0</accession>
<dbReference type="Pfam" id="PF03170">
    <property type="entry name" value="BcsB"/>
    <property type="match status" value="1"/>
</dbReference>
<dbReference type="RefSeq" id="WP_377125449.1">
    <property type="nucleotide sequence ID" value="NZ_JBHUON010000007.1"/>
</dbReference>
<evidence type="ECO:0000313" key="9">
    <source>
        <dbReference type="Proteomes" id="UP001597601"/>
    </source>
</evidence>
<dbReference type="Proteomes" id="UP001597601">
    <property type="component" value="Unassembled WGS sequence"/>
</dbReference>
<dbReference type="InterPro" id="IPR018513">
    <property type="entry name" value="Cell_synthase_bac"/>
</dbReference>
<feature type="transmembrane region" description="Helical" evidence="6">
    <location>
        <begin position="661"/>
        <end position="680"/>
    </location>
</feature>
<keyword evidence="3 6" id="KW-0812">Transmembrane</keyword>
<feature type="signal peptide" evidence="7">
    <location>
        <begin position="1"/>
        <end position="20"/>
    </location>
</feature>
<reference evidence="9" key="1">
    <citation type="journal article" date="2019" name="Int. J. Syst. Evol. Microbiol.">
        <title>The Global Catalogue of Microorganisms (GCM) 10K type strain sequencing project: providing services to taxonomists for standard genome sequencing and annotation.</title>
        <authorList>
            <consortium name="The Broad Institute Genomics Platform"/>
            <consortium name="The Broad Institute Genome Sequencing Center for Infectious Disease"/>
            <person name="Wu L."/>
            <person name="Ma J."/>
        </authorList>
    </citation>
    <scope>NUCLEOTIDE SEQUENCE [LARGE SCALE GENOMIC DNA]</scope>
    <source>
        <strain evidence="9">KCTC 52232</strain>
    </source>
</reference>
<evidence type="ECO:0000256" key="5">
    <source>
        <dbReference type="ARBA" id="ARBA00023136"/>
    </source>
</evidence>
<evidence type="ECO:0000256" key="4">
    <source>
        <dbReference type="ARBA" id="ARBA00022989"/>
    </source>
</evidence>
<protein>
    <submittedName>
        <fullName evidence="8">Cellulose biosynthesis cyclic di-GMP-binding regulatory protein BcsB</fullName>
    </submittedName>
</protein>
<name>A0ABW5XPI0_9SPHI</name>
<keyword evidence="5 6" id="KW-0472">Membrane</keyword>
<dbReference type="Gene3D" id="2.60.120.260">
    <property type="entry name" value="Galactose-binding domain-like"/>
    <property type="match status" value="2"/>
</dbReference>
<evidence type="ECO:0000256" key="3">
    <source>
        <dbReference type="ARBA" id="ARBA00022692"/>
    </source>
</evidence>
<organism evidence="8 9">
    <name type="scientific">Mucilaginibacter antarcticus</name>
    <dbReference type="NCBI Taxonomy" id="1855725"/>
    <lineage>
        <taxon>Bacteria</taxon>
        <taxon>Pseudomonadati</taxon>
        <taxon>Bacteroidota</taxon>
        <taxon>Sphingobacteriia</taxon>
        <taxon>Sphingobacteriales</taxon>
        <taxon>Sphingobacteriaceae</taxon>
        <taxon>Mucilaginibacter</taxon>
    </lineage>
</organism>
<keyword evidence="9" id="KW-1185">Reference proteome</keyword>
<evidence type="ECO:0000256" key="1">
    <source>
        <dbReference type="ARBA" id="ARBA00004162"/>
    </source>
</evidence>
<gene>
    <name evidence="8" type="ORF">ACFSYC_08025</name>
</gene>
<comment type="caution">
    <text evidence="8">The sequence shown here is derived from an EMBL/GenBank/DDBJ whole genome shotgun (WGS) entry which is preliminary data.</text>
</comment>